<feature type="transmembrane region" description="Helical" evidence="1">
    <location>
        <begin position="112"/>
        <end position="133"/>
    </location>
</feature>
<keyword evidence="1" id="KW-1133">Transmembrane helix</keyword>
<organism evidence="3 4">
    <name type="scientific">Toxocara canis</name>
    <name type="common">Canine roundworm</name>
    <dbReference type="NCBI Taxonomy" id="6265"/>
    <lineage>
        <taxon>Eukaryota</taxon>
        <taxon>Metazoa</taxon>
        <taxon>Ecdysozoa</taxon>
        <taxon>Nematoda</taxon>
        <taxon>Chromadorea</taxon>
        <taxon>Rhabditida</taxon>
        <taxon>Spirurina</taxon>
        <taxon>Ascaridomorpha</taxon>
        <taxon>Ascaridoidea</taxon>
        <taxon>Toxocaridae</taxon>
        <taxon>Toxocara</taxon>
    </lineage>
</organism>
<feature type="transmembrane region" description="Helical" evidence="1">
    <location>
        <begin position="34"/>
        <end position="55"/>
    </location>
</feature>
<sequence length="210" mass="23746">MGRFDGVEALCNGTFWEGRSFTNESAVPNFTTCFQHTVLVFTPCAFFWILFPIFLMQLHQMRIKNTYASLYWSLLLCVKLVRRHHQLFLSHLQTGMSLKVPICQSSRSAKDFCNALTIILAVISLFLLGKAIYDSVSHHPVPTINFIYPIALVITMAGMSVCILLAKNYGMVTSGILHLTWVIFLVCGAPEFYAWIQTLAKSKVCFSTFN</sequence>
<feature type="transmembrane region" description="Helical" evidence="1">
    <location>
        <begin position="145"/>
        <end position="166"/>
    </location>
</feature>
<protein>
    <submittedName>
        <fullName evidence="4">Atypical chemokine receptor 1</fullName>
    </submittedName>
</protein>
<reference evidence="2 3" key="2">
    <citation type="submission" date="2018-11" db="EMBL/GenBank/DDBJ databases">
        <authorList>
            <consortium name="Pathogen Informatics"/>
        </authorList>
    </citation>
    <scope>NUCLEOTIDE SEQUENCE [LARGE SCALE GENOMIC DNA]</scope>
</reference>
<keyword evidence="3" id="KW-1185">Reference proteome</keyword>
<evidence type="ECO:0000313" key="4">
    <source>
        <dbReference type="WBParaSite" id="TCNE_0001262801-mRNA-1"/>
    </source>
</evidence>
<keyword evidence="1" id="KW-0472">Membrane</keyword>
<feature type="transmembrane region" description="Helical" evidence="1">
    <location>
        <begin position="178"/>
        <end position="196"/>
    </location>
</feature>
<evidence type="ECO:0000313" key="2">
    <source>
        <dbReference type="EMBL" id="VDM43949.1"/>
    </source>
</evidence>
<proteinExistence type="predicted"/>
<gene>
    <name evidence="2" type="ORF">TCNE_LOCUS12628</name>
</gene>
<dbReference type="Proteomes" id="UP000050794">
    <property type="component" value="Unassembled WGS sequence"/>
</dbReference>
<dbReference type="AlphaFoldDB" id="A0A183UVV8"/>
<name>A0A183UVV8_TOXCA</name>
<accession>A0A183UVV8</accession>
<evidence type="ECO:0000313" key="3">
    <source>
        <dbReference type="Proteomes" id="UP000050794"/>
    </source>
</evidence>
<evidence type="ECO:0000256" key="1">
    <source>
        <dbReference type="SAM" id="Phobius"/>
    </source>
</evidence>
<reference evidence="4" key="1">
    <citation type="submission" date="2016-06" db="UniProtKB">
        <authorList>
            <consortium name="WormBaseParasite"/>
        </authorList>
    </citation>
    <scope>IDENTIFICATION</scope>
</reference>
<dbReference type="WBParaSite" id="TCNE_0001262801-mRNA-1">
    <property type="protein sequence ID" value="TCNE_0001262801-mRNA-1"/>
    <property type="gene ID" value="TCNE_0001262801"/>
</dbReference>
<dbReference type="EMBL" id="UYWY01021352">
    <property type="protein sequence ID" value="VDM43949.1"/>
    <property type="molecule type" value="Genomic_DNA"/>
</dbReference>
<keyword evidence="1" id="KW-0812">Transmembrane</keyword>